<sequence length="391" mass="42896">MVTTVTNEKPLRPRTILPYIFLQSLASGFSVIAISTLFREIKYEECKKHEPPHIPEIDTCSGRTLTYGVEISTFYGIMALSSFLAVGPLAVLVNIGTVKYVMAAAGLLNLCGDMWLYMCTWIPPHQCPSSLVMLAAVFKGLGNASVIAEAAQWNFIANAARPSRRSMSFSLALVTSWIGYRLSVGGASLYYKSPGPALIIGCVCWSVYAITAAWRLPDVPPPAGYQATPWTLGRYLRSTVEPFRMMFRDTAVSLLTVSYLFASVATVADDGLIHLAVTRFGEGSPELVHFVFGRPLLQGMIALIILPVAIHLHQRWRKEEGRIALPTDSQVLQDEPTDSLPPPAYDAQLKYAFEQDLWIVPLSFLVGACGFLLAAVNQSPTMVIALTFLRS</sequence>
<feature type="transmembrane region" description="Helical" evidence="5">
    <location>
        <begin position="197"/>
        <end position="216"/>
    </location>
</feature>
<feature type="transmembrane region" description="Helical" evidence="5">
    <location>
        <begin position="16"/>
        <end position="38"/>
    </location>
</feature>
<keyword evidence="2 5" id="KW-0812">Transmembrane</keyword>
<protein>
    <submittedName>
        <fullName evidence="6">Uncharacterized protein</fullName>
    </submittedName>
</protein>
<dbReference type="GO" id="GO:0022857">
    <property type="term" value="F:transmembrane transporter activity"/>
    <property type="evidence" value="ECO:0007669"/>
    <property type="project" value="TreeGrafter"/>
</dbReference>
<proteinExistence type="predicted"/>
<evidence type="ECO:0000313" key="6">
    <source>
        <dbReference type="EMBL" id="KAH8085982.1"/>
    </source>
</evidence>
<keyword evidence="3 5" id="KW-1133">Transmembrane helix</keyword>
<dbReference type="EMBL" id="JAEVFJ010000043">
    <property type="protein sequence ID" value="KAH8085982.1"/>
    <property type="molecule type" value="Genomic_DNA"/>
</dbReference>
<dbReference type="SUPFAM" id="SSF103473">
    <property type="entry name" value="MFS general substrate transporter"/>
    <property type="match status" value="1"/>
</dbReference>
<gene>
    <name evidence="6" type="ORF">BXZ70DRAFT_555715</name>
</gene>
<comment type="subcellular location">
    <subcellularLocation>
        <location evidence="1">Membrane</location>
        <topology evidence="1">Multi-pass membrane protein</topology>
    </subcellularLocation>
</comment>
<evidence type="ECO:0000256" key="4">
    <source>
        <dbReference type="ARBA" id="ARBA00023136"/>
    </source>
</evidence>
<evidence type="ECO:0000256" key="3">
    <source>
        <dbReference type="ARBA" id="ARBA00022989"/>
    </source>
</evidence>
<feature type="transmembrane region" description="Helical" evidence="5">
    <location>
        <begin position="357"/>
        <end position="376"/>
    </location>
</feature>
<reference evidence="6" key="1">
    <citation type="journal article" date="2021" name="New Phytol.">
        <title>Evolutionary innovations through gain and loss of genes in the ectomycorrhizal Boletales.</title>
        <authorList>
            <person name="Wu G."/>
            <person name="Miyauchi S."/>
            <person name="Morin E."/>
            <person name="Kuo A."/>
            <person name="Drula E."/>
            <person name="Varga T."/>
            <person name="Kohler A."/>
            <person name="Feng B."/>
            <person name="Cao Y."/>
            <person name="Lipzen A."/>
            <person name="Daum C."/>
            <person name="Hundley H."/>
            <person name="Pangilinan J."/>
            <person name="Johnson J."/>
            <person name="Barry K."/>
            <person name="LaButti K."/>
            <person name="Ng V."/>
            <person name="Ahrendt S."/>
            <person name="Min B."/>
            <person name="Choi I.G."/>
            <person name="Park H."/>
            <person name="Plett J.M."/>
            <person name="Magnuson J."/>
            <person name="Spatafora J.W."/>
            <person name="Nagy L.G."/>
            <person name="Henrissat B."/>
            <person name="Grigoriev I.V."/>
            <person name="Yang Z.L."/>
            <person name="Xu J."/>
            <person name="Martin F.M."/>
        </authorList>
    </citation>
    <scope>NUCLEOTIDE SEQUENCE</scope>
    <source>
        <strain evidence="6">KKN 215</strain>
    </source>
</reference>
<accession>A0A8K0UGR4</accession>
<feature type="transmembrane region" description="Helical" evidence="5">
    <location>
        <begin position="100"/>
        <end position="118"/>
    </location>
</feature>
<feature type="transmembrane region" description="Helical" evidence="5">
    <location>
        <begin position="130"/>
        <end position="148"/>
    </location>
</feature>
<evidence type="ECO:0000256" key="1">
    <source>
        <dbReference type="ARBA" id="ARBA00004141"/>
    </source>
</evidence>
<name>A0A8K0UGR4_9AGAR</name>
<dbReference type="OrthoDB" id="2771363at2759"/>
<feature type="transmembrane region" description="Helical" evidence="5">
    <location>
        <begin position="251"/>
        <end position="268"/>
    </location>
</feature>
<feature type="transmembrane region" description="Helical" evidence="5">
    <location>
        <begin position="73"/>
        <end position="93"/>
    </location>
</feature>
<keyword evidence="4 5" id="KW-0472">Membrane</keyword>
<evidence type="ECO:0000256" key="5">
    <source>
        <dbReference type="SAM" id="Phobius"/>
    </source>
</evidence>
<comment type="caution">
    <text evidence="6">The sequence shown here is derived from an EMBL/GenBank/DDBJ whole genome shotgun (WGS) entry which is preliminary data.</text>
</comment>
<dbReference type="GO" id="GO:0016020">
    <property type="term" value="C:membrane"/>
    <property type="evidence" value="ECO:0007669"/>
    <property type="project" value="UniProtKB-SubCell"/>
</dbReference>
<feature type="transmembrane region" description="Helical" evidence="5">
    <location>
        <begin position="288"/>
        <end position="312"/>
    </location>
</feature>
<feature type="transmembrane region" description="Helical" evidence="5">
    <location>
        <begin position="169"/>
        <end position="191"/>
    </location>
</feature>
<dbReference type="PANTHER" id="PTHR23507:SF1">
    <property type="entry name" value="FI18259P1-RELATED"/>
    <property type="match status" value="1"/>
</dbReference>
<evidence type="ECO:0000256" key="2">
    <source>
        <dbReference type="ARBA" id="ARBA00022692"/>
    </source>
</evidence>
<dbReference type="PANTHER" id="PTHR23507">
    <property type="entry name" value="ZGC:174356"/>
    <property type="match status" value="1"/>
</dbReference>
<dbReference type="InterPro" id="IPR036259">
    <property type="entry name" value="MFS_trans_sf"/>
</dbReference>
<keyword evidence="7" id="KW-1185">Reference proteome</keyword>
<organism evidence="6 7">
    <name type="scientific">Cristinia sonorae</name>
    <dbReference type="NCBI Taxonomy" id="1940300"/>
    <lineage>
        <taxon>Eukaryota</taxon>
        <taxon>Fungi</taxon>
        <taxon>Dikarya</taxon>
        <taxon>Basidiomycota</taxon>
        <taxon>Agaricomycotina</taxon>
        <taxon>Agaricomycetes</taxon>
        <taxon>Agaricomycetidae</taxon>
        <taxon>Agaricales</taxon>
        <taxon>Pleurotineae</taxon>
        <taxon>Stephanosporaceae</taxon>
        <taxon>Cristinia</taxon>
    </lineage>
</organism>
<dbReference type="AlphaFoldDB" id="A0A8K0UGR4"/>
<dbReference type="Proteomes" id="UP000813824">
    <property type="component" value="Unassembled WGS sequence"/>
</dbReference>
<evidence type="ECO:0000313" key="7">
    <source>
        <dbReference type="Proteomes" id="UP000813824"/>
    </source>
</evidence>